<proteinExistence type="predicted"/>
<organism evidence="1 2">
    <name type="scientific">Citrus sinensis</name>
    <name type="common">Sweet orange</name>
    <name type="synonym">Citrus aurantium var. sinensis</name>
    <dbReference type="NCBI Taxonomy" id="2711"/>
    <lineage>
        <taxon>Eukaryota</taxon>
        <taxon>Viridiplantae</taxon>
        <taxon>Streptophyta</taxon>
        <taxon>Embryophyta</taxon>
        <taxon>Tracheophyta</taxon>
        <taxon>Spermatophyta</taxon>
        <taxon>Magnoliopsida</taxon>
        <taxon>eudicotyledons</taxon>
        <taxon>Gunneridae</taxon>
        <taxon>Pentapetalae</taxon>
        <taxon>rosids</taxon>
        <taxon>malvids</taxon>
        <taxon>Sapindales</taxon>
        <taxon>Rutaceae</taxon>
        <taxon>Aurantioideae</taxon>
        <taxon>Citrus</taxon>
    </lineage>
</organism>
<reference evidence="2" key="1">
    <citation type="journal article" date="2023" name="Hortic. Res.">
        <title>A chromosome-level phased genome enabling allele-level studies in sweet orange: a case study on citrus Huanglongbing tolerance.</title>
        <authorList>
            <person name="Wu B."/>
            <person name="Yu Q."/>
            <person name="Deng Z."/>
            <person name="Duan Y."/>
            <person name="Luo F."/>
            <person name="Gmitter F. Jr."/>
        </authorList>
    </citation>
    <scope>NUCLEOTIDE SEQUENCE [LARGE SCALE GENOMIC DNA]</scope>
    <source>
        <strain evidence="2">cv. Valencia</strain>
    </source>
</reference>
<protein>
    <submittedName>
        <fullName evidence="1">Inactive glucose-6-phosphate 1-dehydrogenase 4</fullName>
    </submittedName>
</protein>
<sequence>MSVSFSNFPAPFPATGKNIHTVTSDRFVLYGGSATICQRFCGLRLWLLDRLHLKHCSKKHGLSESKVIKNQDKLDSHLETSSSNDGRDSEGVSTLSVPNVTKRPTSKLQAHSPNFLVQSDQAPSLCIAVIGATGELARRKIFPALFALYYSGFLPENVGIVGYSRKNLTDEDLRSIIASTLTCRIDHRENCGDKIDAFLSRTYYLNGGYDNREGMLKLSALMEHIEVILSEEMGVQSGRYFDGYGIIRDIVHSHILQTIALLAMEPPISLNGEDIRNEKVKVLRSIRRLEPSNVILGQYKATFDDKVDVKLNSLTPTYFAAILYIDNARWDGVPFLIKAGTGLIKHRVNNKVPGLGLQLDASELNLLYKDKYNAEVPDSYEHLLLDVIDGDNHLFMRSDELTAAWNILNPVLQEIDKNNIAPELYELGGRGPVGAYYLWAKHGVQWTED</sequence>
<dbReference type="EMBL" id="CM039175">
    <property type="protein sequence ID" value="KAH9734033.1"/>
    <property type="molecule type" value="Genomic_DNA"/>
</dbReference>
<evidence type="ECO:0000313" key="2">
    <source>
        <dbReference type="Proteomes" id="UP000829398"/>
    </source>
</evidence>
<comment type="caution">
    <text evidence="1">The sequence shown here is derived from an EMBL/GenBank/DDBJ whole genome shotgun (WGS) entry which is preliminary data.</text>
</comment>
<name>A0ACB8JNB8_CITSI</name>
<accession>A0ACB8JNB8</accession>
<gene>
    <name evidence="1" type="ORF">KPL71_017242</name>
</gene>
<dbReference type="Proteomes" id="UP000829398">
    <property type="component" value="Chromosome 6"/>
</dbReference>
<evidence type="ECO:0000313" key="1">
    <source>
        <dbReference type="EMBL" id="KAH9734033.1"/>
    </source>
</evidence>
<keyword evidence="2" id="KW-1185">Reference proteome</keyword>